<reference evidence="2 3" key="1">
    <citation type="submission" date="2017-08" db="EMBL/GenBank/DDBJ databases">
        <title>Infants hospitalized years apart are colonized by the same room-sourced microbial strains.</title>
        <authorList>
            <person name="Brooks B."/>
            <person name="Olm M.R."/>
            <person name="Firek B.A."/>
            <person name="Baker R."/>
            <person name="Thomas B.C."/>
            <person name="Morowitz M.J."/>
            <person name="Banfield J.F."/>
        </authorList>
    </citation>
    <scope>NUCLEOTIDE SEQUENCE [LARGE SCALE GENOMIC DNA]</scope>
    <source>
        <strain evidence="2">S2_005_003_R2_41</strain>
    </source>
</reference>
<sequence length="183" mass="19963">MTTFVHVDQPASHPGVRRAEALMDYVRESRQPNDGTRGLAAVLLAAVLAALLAVADKFVSEWTDGSLLAAWMVLWAVAFFALALFSGAARSLAARALAGWKALDRRMAAARADAQFLATAQSDPRVMNDLRAAMTRQQGQDDLVVHVAPTRSAAVDAAARRSQDVRMPTLYEAMRRMNSARYY</sequence>
<dbReference type="Proteomes" id="UP000249135">
    <property type="component" value="Unassembled WGS sequence"/>
</dbReference>
<accession>A0A2W5PZX5</accession>
<comment type="caution">
    <text evidence="2">The sequence shown here is derived from an EMBL/GenBank/DDBJ whole genome shotgun (WGS) entry which is preliminary data.</text>
</comment>
<feature type="transmembrane region" description="Helical" evidence="1">
    <location>
        <begin position="67"/>
        <end position="85"/>
    </location>
</feature>
<proteinExistence type="predicted"/>
<dbReference type="AlphaFoldDB" id="A0A2W5PZX5"/>
<name>A0A2W5PZX5_VARPD</name>
<gene>
    <name evidence="2" type="ORF">DI563_18060</name>
</gene>
<evidence type="ECO:0000313" key="3">
    <source>
        <dbReference type="Proteomes" id="UP000249135"/>
    </source>
</evidence>
<keyword evidence="1" id="KW-1133">Transmembrane helix</keyword>
<keyword evidence="1" id="KW-0472">Membrane</keyword>
<dbReference type="EMBL" id="QFPP01000259">
    <property type="protein sequence ID" value="PZQ70826.1"/>
    <property type="molecule type" value="Genomic_DNA"/>
</dbReference>
<evidence type="ECO:0000256" key="1">
    <source>
        <dbReference type="SAM" id="Phobius"/>
    </source>
</evidence>
<organism evidence="2 3">
    <name type="scientific">Variovorax paradoxus</name>
    <dbReference type="NCBI Taxonomy" id="34073"/>
    <lineage>
        <taxon>Bacteria</taxon>
        <taxon>Pseudomonadati</taxon>
        <taxon>Pseudomonadota</taxon>
        <taxon>Betaproteobacteria</taxon>
        <taxon>Burkholderiales</taxon>
        <taxon>Comamonadaceae</taxon>
        <taxon>Variovorax</taxon>
    </lineage>
</organism>
<keyword evidence="1" id="KW-0812">Transmembrane</keyword>
<evidence type="ECO:0000313" key="2">
    <source>
        <dbReference type="EMBL" id="PZQ70826.1"/>
    </source>
</evidence>
<protein>
    <submittedName>
        <fullName evidence="2">Uncharacterized protein</fullName>
    </submittedName>
</protein>
<feature type="transmembrane region" description="Helical" evidence="1">
    <location>
        <begin position="38"/>
        <end position="55"/>
    </location>
</feature>